<dbReference type="CDD" id="cd00167">
    <property type="entry name" value="SANT"/>
    <property type="match status" value="1"/>
</dbReference>
<name>A0ABM4DDW8_HYDVU</name>
<keyword evidence="2" id="KW-0238">DNA-binding</keyword>
<dbReference type="Proteomes" id="UP001652625">
    <property type="component" value="Chromosome 13"/>
</dbReference>
<keyword evidence="5" id="KW-1185">Reference proteome</keyword>
<evidence type="ECO:0000259" key="4">
    <source>
        <dbReference type="PROSITE" id="PS50090"/>
    </source>
</evidence>
<dbReference type="PROSITE" id="PS50090">
    <property type="entry name" value="MYB_LIKE"/>
    <property type="match status" value="1"/>
</dbReference>
<organism evidence="5 6">
    <name type="scientific">Hydra vulgaris</name>
    <name type="common">Hydra</name>
    <name type="synonym">Hydra attenuata</name>
    <dbReference type="NCBI Taxonomy" id="6087"/>
    <lineage>
        <taxon>Eukaryota</taxon>
        <taxon>Metazoa</taxon>
        <taxon>Cnidaria</taxon>
        <taxon>Hydrozoa</taxon>
        <taxon>Hydroidolina</taxon>
        <taxon>Anthoathecata</taxon>
        <taxon>Aplanulata</taxon>
        <taxon>Hydridae</taxon>
        <taxon>Hydra</taxon>
    </lineage>
</organism>
<dbReference type="SUPFAM" id="SSF46689">
    <property type="entry name" value="Homeodomain-like"/>
    <property type="match status" value="1"/>
</dbReference>
<gene>
    <name evidence="6" type="primary">LOC136090268</name>
</gene>
<dbReference type="SMART" id="SM00717">
    <property type="entry name" value="SANT"/>
    <property type="match status" value="2"/>
</dbReference>
<comment type="subcellular location">
    <subcellularLocation>
        <location evidence="1">Nucleus</location>
    </subcellularLocation>
</comment>
<evidence type="ECO:0000313" key="6">
    <source>
        <dbReference type="RefSeq" id="XP_065672603.1"/>
    </source>
</evidence>
<feature type="domain" description="Myb-like" evidence="4">
    <location>
        <begin position="581"/>
        <end position="632"/>
    </location>
</feature>
<dbReference type="InterPro" id="IPR051651">
    <property type="entry name" value="DMTF1_DNA-bind_reg"/>
</dbReference>
<evidence type="ECO:0000256" key="1">
    <source>
        <dbReference type="ARBA" id="ARBA00004123"/>
    </source>
</evidence>
<dbReference type="Gene3D" id="1.10.10.60">
    <property type="entry name" value="Homeodomain-like"/>
    <property type="match status" value="1"/>
</dbReference>
<dbReference type="InterPro" id="IPR009057">
    <property type="entry name" value="Homeodomain-like_sf"/>
</dbReference>
<dbReference type="PANTHER" id="PTHR46380">
    <property type="entry name" value="CYCLIN-D-BINDING MYB-LIKE TRANSCRIPTION FACTOR 1"/>
    <property type="match status" value="1"/>
</dbReference>
<dbReference type="InterPro" id="IPR001005">
    <property type="entry name" value="SANT/Myb"/>
</dbReference>
<evidence type="ECO:0000313" key="5">
    <source>
        <dbReference type="Proteomes" id="UP001652625"/>
    </source>
</evidence>
<reference evidence="6" key="1">
    <citation type="submission" date="2025-08" db="UniProtKB">
        <authorList>
            <consortium name="RefSeq"/>
        </authorList>
    </citation>
    <scope>IDENTIFICATION</scope>
</reference>
<dbReference type="PANTHER" id="PTHR46380:SF2">
    <property type="entry name" value="CYCLIN-D-BINDING MYB-LIKE TRANSCRIPTION FACTOR 1"/>
    <property type="match status" value="1"/>
</dbReference>
<dbReference type="GeneID" id="136090268"/>
<evidence type="ECO:0000256" key="2">
    <source>
        <dbReference type="ARBA" id="ARBA00023125"/>
    </source>
</evidence>
<sequence>MMEPNRKPCSRNLQVKTKDNRKSILRLTRSTDGIRLIQKISRRLEICNKLRRPFMLRVVKRRTQNGACLKNNKKDKVNPSTCSIQVDKEKHPYKVSEKDVSNNKDQAKNEFIYVQSDEENDLYTKSFHNSLQSNKCCTKKPYIAQIDEEQKRNVLKQIICNNENIESKKDIIYIQIDEEQQKNVLKQSICNNEIIESKKDIICIQIDDEQQKNVLKQSICNNEIIESKKDIICIQSDEDDDEENKHLGLNLSKTNNYKLKEPHCLQNDKVNLKINLLNTPTQTSNCVVKKPFSVQDSEQTKQKNPFLISDALFTKKKRTRKNVAVALVSQNKQITKNDNSLLISNALFDKEKKKYLKKRVKKITDKNLFPSESQGGEQKSKKKSLRLSNDLFLKKNEGNKIYKNEKLFFIKKDTDRLNEETSVEVSNSNLSHLHRVSSIFKARERGELDVEKIKPKTGPWSKAEVLQLETNMARFLKSYNMTSSKSLVFPSTKEELEFRRKTNFNLKMCHGIQRYGQSIMRKIVIHFVGALKEGYPTGKDAQMFWKMVKIYGTNWKLIGSLLKRTPQSLYHFYIHEKNKKNKNFQTKSWFNAETEMLIKLVDESFKRGDKIRWNKISEQIVSRSPMQCRQKWWWIKKQILDKSSSLCSNENEVIRQLISQAKF</sequence>
<dbReference type="RefSeq" id="XP_065672603.1">
    <property type="nucleotide sequence ID" value="XM_065816531.1"/>
</dbReference>
<evidence type="ECO:0000256" key="3">
    <source>
        <dbReference type="ARBA" id="ARBA00023242"/>
    </source>
</evidence>
<dbReference type="Pfam" id="PF13921">
    <property type="entry name" value="Myb_DNA-bind_6"/>
    <property type="match status" value="1"/>
</dbReference>
<accession>A0ABM4DDW8</accession>
<keyword evidence="3" id="KW-0539">Nucleus</keyword>
<proteinExistence type="predicted"/>
<protein>
    <submittedName>
        <fullName evidence="6">Uncharacterized protein LOC136090268 isoform X1</fullName>
    </submittedName>
</protein>